<proteinExistence type="predicted"/>
<reference evidence="1" key="1">
    <citation type="journal article" date="2015" name="Nature">
        <title>Complex archaea that bridge the gap between prokaryotes and eukaryotes.</title>
        <authorList>
            <person name="Spang A."/>
            <person name="Saw J.H."/>
            <person name="Jorgensen S.L."/>
            <person name="Zaremba-Niedzwiedzka K."/>
            <person name="Martijn J."/>
            <person name="Lind A.E."/>
            <person name="van Eijk R."/>
            <person name="Schleper C."/>
            <person name="Guy L."/>
            <person name="Ettema T.J."/>
        </authorList>
    </citation>
    <scope>NUCLEOTIDE SEQUENCE</scope>
</reference>
<name>A0A0F9MN77_9ZZZZ</name>
<dbReference type="EMBL" id="LAZR01004415">
    <property type="protein sequence ID" value="KKN08800.1"/>
    <property type="molecule type" value="Genomic_DNA"/>
</dbReference>
<protein>
    <submittedName>
        <fullName evidence="1">Uncharacterized protein</fullName>
    </submittedName>
</protein>
<accession>A0A0F9MN77</accession>
<dbReference type="AlphaFoldDB" id="A0A0F9MN77"/>
<gene>
    <name evidence="1" type="ORF">LCGC14_1053020</name>
</gene>
<sequence>MDSQLKTRAIKHLTWMLADIDYRNAGLVERDIGLEKVEDSPDLKDARNLLKELNDGEEKR</sequence>
<comment type="caution">
    <text evidence="1">The sequence shown here is derived from an EMBL/GenBank/DDBJ whole genome shotgun (WGS) entry which is preliminary data.</text>
</comment>
<evidence type="ECO:0000313" key="1">
    <source>
        <dbReference type="EMBL" id="KKN08800.1"/>
    </source>
</evidence>
<organism evidence="1">
    <name type="scientific">marine sediment metagenome</name>
    <dbReference type="NCBI Taxonomy" id="412755"/>
    <lineage>
        <taxon>unclassified sequences</taxon>
        <taxon>metagenomes</taxon>
        <taxon>ecological metagenomes</taxon>
    </lineage>
</organism>